<evidence type="ECO:0008006" key="3">
    <source>
        <dbReference type="Google" id="ProtNLM"/>
    </source>
</evidence>
<gene>
    <name evidence="1" type="ORF">B0H16DRAFT_1797754</name>
</gene>
<proteinExistence type="predicted"/>
<dbReference type="AlphaFoldDB" id="A0AAD7HDJ1"/>
<protein>
    <recommendedName>
        <fullName evidence="3">F-box domain-containing protein</fullName>
    </recommendedName>
</protein>
<dbReference type="EMBL" id="JARKIB010000267">
    <property type="protein sequence ID" value="KAJ7718278.1"/>
    <property type="molecule type" value="Genomic_DNA"/>
</dbReference>
<name>A0AAD7HDJ1_9AGAR</name>
<comment type="caution">
    <text evidence="1">The sequence shown here is derived from an EMBL/GenBank/DDBJ whole genome shotgun (WGS) entry which is preliminary data.</text>
</comment>
<evidence type="ECO:0000313" key="1">
    <source>
        <dbReference type="EMBL" id="KAJ7718278.1"/>
    </source>
</evidence>
<evidence type="ECO:0000313" key="2">
    <source>
        <dbReference type="Proteomes" id="UP001215598"/>
    </source>
</evidence>
<keyword evidence="2" id="KW-1185">Reference proteome</keyword>
<dbReference type="Proteomes" id="UP001215598">
    <property type="component" value="Unassembled WGS sequence"/>
</dbReference>
<organism evidence="1 2">
    <name type="scientific">Mycena metata</name>
    <dbReference type="NCBI Taxonomy" id="1033252"/>
    <lineage>
        <taxon>Eukaryota</taxon>
        <taxon>Fungi</taxon>
        <taxon>Dikarya</taxon>
        <taxon>Basidiomycota</taxon>
        <taxon>Agaricomycotina</taxon>
        <taxon>Agaricomycetes</taxon>
        <taxon>Agaricomycetidae</taxon>
        <taxon>Agaricales</taxon>
        <taxon>Marasmiineae</taxon>
        <taxon>Mycenaceae</taxon>
        <taxon>Mycena</taxon>
    </lineage>
</organism>
<accession>A0AAD7HDJ1</accession>
<reference evidence="1" key="1">
    <citation type="submission" date="2023-03" db="EMBL/GenBank/DDBJ databases">
        <title>Massive genome expansion in bonnet fungi (Mycena s.s.) driven by repeated elements and novel gene families across ecological guilds.</title>
        <authorList>
            <consortium name="Lawrence Berkeley National Laboratory"/>
            <person name="Harder C.B."/>
            <person name="Miyauchi S."/>
            <person name="Viragh M."/>
            <person name="Kuo A."/>
            <person name="Thoen E."/>
            <person name="Andreopoulos B."/>
            <person name="Lu D."/>
            <person name="Skrede I."/>
            <person name="Drula E."/>
            <person name="Henrissat B."/>
            <person name="Morin E."/>
            <person name="Kohler A."/>
            <person name="Barry K."/>
            <person name="LaButti K."/>
            <person name="Morin E."/>
            <person name="Salamov A."/>
            <person name="Lipzen A."/>
            <person name="Mereny Z."/>
            <person name="Hegedus B."/>
            <person name="Baldrian P."/>
            <person name="Stursova M."/>
            <person name="Weitz H."/>
            <person name="Taylor A."/>
            <person name="Grigoriev I.V."/>
            <person name="Nagy L.G."/>
            <person name="Martin F."/>
            <person name="Kauserud H."/>
        </authorList>
    </citation>
    <scope>NUCLEOTIDE SEQUENCE</scope>
    <source>
        <strain evidence="1">CBHHK182m</strain>
    </source>
</reference>
<sequence>MTIDYEEKYRWRRLHLRVNPMDSPFLNILHTNTIPSDSECRPIREFLVAPRQEVAKLNDEIQRLQSLLEQVTAQRDRLNVFVDAHLALISPIRRLPDDIVAEIFKATLPTDRNVMMSSAEAPLLLSSVFQVWRRLALSTPRLWASFHIVIPASEAELPHLGETTSLWLSRSGALPLSVSLFGCLRLIGSNDRYRNPLRRPDLTFTPLAAHALRSVALRLFSSTRSAVLRRPPTTGTSFPSSNCRLYGMSRWRACEYPSPSPGASFVTSLARKPIPNLSHARALNVFRECSYLETCALTITHHDTEGLPLELCRMEFLLELCIVDPHQASTDFFANVDLPRLHTLEYHTPHLFTLPFTTLLTPTNQLLTLRLKTCWIGEGTIEGLSLVPALRELCICYDPDLDRRTLVTVQMLDPPVWSALIPKPQNPHELLFPSLRVITLMKLHGLTDGMLIDFVRGRTGAFADVARLQKVKFYSAHPAQVDILAALQQPIADGLKIDVKYTTPPPPARGSAKFIEGDLLSDEWDIDF</sequence>